<evidence type="ECO:0000313" key="1">
    <source>
        <dbReference type="EMBL" id="BAF36161.1"/>
    </source>
</evidence>
<reference evidence="2" key="1">
    <citation type="journal article" date="2008" name="J. Bacteriol.">
        <title>Ma-LMM01 infecting toxic Microcystis aeruginosa illuminates diverse cyanophage genome strategies.</title>
        <authorList>
            <person name="Yoshida T."/>
            <person name="Nagasaki K."/>
            <person name="Takashima Y."/>
            <person name="Shirai Y."/>
            <person name="Tomaru Y."/>
            <person name="Takao Y."/>
            <person name="Sakamoto S."/>
            <person name="Hiroishi S."/>
            <person name="Ogata H."/>
        </authorList>
    </citation>
    <scope>NUCLEOTIDE SEQUENCE</scope>
</reference>
<name>A0A7I4_9CAUD</name>
<keyword evidence="2" id="KW-1185">Reference proteome</keyword>
<dbReference type="RefSeq" id="YP_851084.1">
    <property type="nucleotide sequence ID" value="NC_008562.1"/>
</dbReference>
<evidence type="ECO:0000313" key="2">
    <source>
        <dbReference type="Proteomes" id="UP000001249"/>
    </source>
</evidence>
<accession>A0A7I4</accession>
<dbReference type="KEGG" id="vg:4484325"/>
<sequence length="145" mass="16546">MEKNTGGADMITGRFRIYPSRDNYMLEEDGHYYEARIHDTVESLLLWGHQKRGGHTVDYKAIVIPDYNVSKDGYIHNRVGWVGLCLPYLDAGIVAHEALHIATSYLRLKGLLKLGEDIDDDEETLAYTLGTVMSQIGAYIHKRYR</sequence>
<dbReference type="EMBL" id="AB231700">
    <property type="protein sequence ID" value="BAF36161.1"/>
    <property type="molecule type" value="Genomic_DNA"/>
</dbReference>
<dbReference type="Proteomes" id="UP000001249">
    <property type="component" value="Segment"/>
</dbReference>
<dbReference type="GeneID" id="4484325"/>
<protein>
    <submittedName>
        <fullName evidence="1">Uncharacterized protein</fullName>
    </submittedName>
</protein>
<organism evidence="1 2">
    <name type="scientific">Microcystis phage LMM01</name>
    <dbReference type="NCBI Taxonomy" id="2856824"/>
    <lineage>
        <taxon>Viruses</taxon>
        <taxon>Duplodnaviria</taxon>
        <taxon>Heunggongvirae</taxon>
        <taxon>Uroviricota</taxon>
        <taxon>Caudoviricetes</taxon>
        <taxon>Fukuivirus</taxon>
        <taxon>Fukuivirus LMM01</taxon>
    </lineage>
</organism>
<proteinExistence type="predicted"/>